<evidence type="ECO:0000313" key="3">
    <source>
        <dbReference type="EMBL" id="KAK4213337.1"/>
    </source>
</evidence>
<feature type="compositionally biased region" description="Gly residues" evidence="1">
    <location>
        <begin position="77"/>
        <end position="98"/>
    </location>
</feature>
<dbReference type="Pfam" id="PF13919">
    <property type="entry name" value="ASXH"/>
    <property type="match status" value="1"/>
</dbReference>
<evidence type="ECO:0000256" key="1">
    <source>
        <dbReference type="SAM" id="MobiDB-lite"/>
    </source>
</evidence>
<dbReference type="Proteomes" id="UP001301769">
    <property type="component" value="Unassembled WGS sequence"/>
</dbReference>
<dbReference type="EMBL" id="MU858110">
    <property type="protein sequence ID" value="KAK4213337.1"/>
    <property type="molecule type" value="Genomic_DNA"/>
</dbReference>
<gene>
    <name evidence="3" type="ORF">QBC37DRAFT_173561</name>
</gene>
<comment type="caution">
    <text evidence="3">The sequence shown here is derived from an EMBL/GenBank/DDBJ whole genome shotgun (WGS) entry which is preliminary data.</text>
</comment>
<reference evidence="3" key="2">
    <citation type="submission" date="2023-05" db="EMBL/GenBank/DDBJ databases">
        <authorList>
            <consortium name="Lawrence Berkeley National Laboratory"/>
            <person name="Steindorff A."/>
            <person name="Hensen N."/>
            <person name="Bonometti L."/>
            <person name="Westerberg I."/>
            <person name="Brannstrom I.O."/>
            <person name="Guillou S."/>
            <person name="Cros-Aarteil S."/>
            <person name="Calhoun S."/>
            <person name="Haridas S."/>
            <person name="Kuo A."/>
            <person name="Mondo S."/>
            <person name="Pangilinan J."/>
            <person name="Riley R."/>
            <person name="Labutti K."/>
            <person name="Andreopoulos B."/>
            <person name="Lipzen A."/>
            <person name="Chen C."/>
            <person name="Yanf M."/>
            <person name="Daum C."/>
            <person name="Ng V."/>
            <person name="Clum A."/>
            <person name="Ohm R."/>
            <person name="Martin F."/>
            <person name="Silar P."/>
            <person name="Natvig D."/>
            <person name="Lalanne C."/>
            <person name="Gautier V."/>
            <person name="Ament-Velasquez S.L."/>
            <person name="Kruys A."/>
            <person name="Hutchinson M.I."/>
            <person name="Powell A.J."/>
            <person name="Barry K."/>
            <person name="Miller A.N."/>
            <person name="Grigoriev I.V."/>
            <person name="Debuchy R."/>
            <person name="Gladieux P."/>
            <person name="Thoren M.H."/>
            <person name="Johannesson H."/>
        </authorList>
    </citation>
    <scope>NUCLEOTIDE SEQUENCE</scope>
    <source>
        <strain evidence="3">PSN293</strain>
    </source>
</reference>
<feature type="region of interest" description="Disordered" evidence="1">
    <location>
        <begin position="440"/>
        <end position="470"/>
    </location>
</feature>
<feature type="compositionally biased region" description="Polar residues" evidence="1">
    <location>
        <begin position="487"/>
        <end position="508"/>
    </location>
</feature>
<feature type="domain" description="ASX DEUBAD" evidence="2">
    <location>
        <begin position="125"/>
        <end position="252"/>
    </location>
</feature>
<dbReference type="AlphaFoldDB" id="A0AAN7B7W2"/>
<accession>A0AAN7B7W2</accession>
<organism evidence="3 4">
    <name type="scientific">Rhypophila decipiens</name>
    <dbReference type="NCBI Taxonomy" id="261697"/>
    <lineage>
        <taxon>Eukaryota</taxon>
        <taxon>Fungi</taxon>
        <taxon>Dikarya</taxon>
        <taxon>Ascomycota</taxon>
        <taxon>Pezizomycotina</taxon>
        <taxon>Sordariomycetes</taxon>
        <taxon>Sordariomycetidae</taxon>
        <taxon>Sordariales</taxon>
        <taxon>Naviculisporaceae</taxon>
        <taxon>Rhypophila</taxon>
    </lineage>
</organism>
<feature type="compositionally biased region" description="Polar residues" evidence="1">
    <location>
        <begin position="356"/>
        <end position="368"/>
    </location>
</feature>
<feature type="compositionally biased region" description="Polar residues" evidence="1">
    <location>
        <begin position="284"/>
        <end position="305"/>
    </location>
</feature>
<feature type="region of interest" description="Disordered" evidence="1">
    <location>
        <begin position="1"/>
        <end position="128"/>
    </location>
</feature>
<feature type="region of interest" description="Disordered" evidence="1">
    <location>
        <begin position="253"/>
        <end position="368"/>
    </location>
</feature>
<name>A0AAN7B7W2_9PEZI</name>
<feature type="region of interest" description="Disordered" evidence="1">
    <location>
        <begin position="487"/>
        <end position="564"/>
    </location>
</feature>
<feature type="compositionally biased region" description="Low complexity" evidence="1">
    <location>
        <begin position="60"/>
        <end position="71"/>
    </location>
</feature>
<reference evidence="3" key="1">
    <citation type="journal article" date="2023" name="Mol. Phylogenet. Evol.">
        <title>Genome-scale phylogeny and comparative genomics of the fungal order Sordariales.</title>
        <authorList>
            <person name="Hensen N."/>
            <person name="Bonometti L."/>
            <person name="Westerberg I."/>
            <person name="Brannstrom I.O."/>
            <person name="Guillou S."/>
            <person name="Cros-Aarteil S."/>
            <person name="Calhoun S."/>
            <person name="Haridas S."/>
            <person name="Kuo A."/>
            <person name="Mondo S."/>
            <person name="Pangilinan J."/>
            <person name="Riley R."/>
            <person name="LaButti K."/>
            <person name="Andreopoulos B."/>
            <person name="Lipzen A."/>
            <person name="Chen C."/>
            <person name="Yan M."/>
            <person name="Daum C."/>
            <person name="Ng V."/>
            <person name="Clum A."/>
            <person name="Steindorff A."/>
            <person name="Ohm R.A."/>
            <person name="Martin F."/>
            <person name="Silar P."/>
            <person name="Natvig D.O."/>
            <person name="Lalanne C."/>
            <person name="Gautier V."/>
            <person name="Ament-Velasquez S.L."/>
            <person name="Kruys A."/>
            <person name="Hutchinson M.I."/>
            <person name="Powell A.J."/>
            <person name="Barry K."/>
            <person name="Miller A.N."/>
            <person name="Grigoriev I.V."/>
            <person name="Debuchy R."/>
            <person name="Gladieux P."/>
            <person name="Hiltunen Thoren M."/>
            <person name="Johannesson H."/>
        </authorList>
    </citation>
    <scope>NUCLEOTIDE SEQUENCE</scope>
    <source>
        <strain evidence="3">PSN293</strain>
    </source>
</reference>
<dbReference type="InterPro" id="IPR028020">
    <property type="entry name" value="ASX_DEUBAD_dom"/>
</dbReference>
<keyword evidence="4" id="KW-1185">Reference proteome</keyword>
<sequence length="564" mass="60707">MAGDASDASPLSSPPAPDVESLTSPARPSIREQLSQSPARMERRKGQPKRSVSEDHSEETGSSSRRGQSSSNDKNGTGSGSTGSGSTGSGSTGSGSTGSGSTNRQQQAKRRKTGSKAPTLRPPKRNIKWEAPFVYTDEKSPLAAASAAALRDILLLPQSWEILTTEQKKEILANFPDDTHILDPGTENARPNIESLRNDDDFRVDCARYTENIKDGKHDEEWLRQAWEAHEKHKTGEFDEYLRNEFEKEYGEKIPKSMLGSPWDSSSKDEAAGSSSTGIPPSMSRRTVISLLSDTPSSHQTQGTGDSPELPPYPPREVPLSRSLVNSSDDASHSLEAAEGSHTTVLPDHPIEISDDSSSSTQQRLQQEYQEGRISRIQFNSSNDAIATVVLKPSSRDGTPHSQTFEVMKADLEKALNAASYDRSAPQITQTTELQATEVTAPHTTAAQTTELPGARENSRSNHGATRYWDDGTQTIAALRDNGTQTTTALRDNETQTTAPQDTGSTGTIAVRPLTAAENAAKGNAAQTEAEGKKRKSTPVQSTRARNTRSKKSLSAAVAAPVST</sequence>
<feature type="compositionally biased region" description="Polar residues" evidence="1">
    <location>
        <begin position="21"/>
        <end position="38"/>
    </location>
</feature>
<feature type="compositionally biased region" description="Polar residues" evidence="1">
    <location>
        <begin position="440"/>
        <end position="451"/>
    </location>
</feature>
<feature type="compositionally biased region" description="Low complexity" evidence="1">
    <location>
        <begin position="1"/>
        <end position="11"/>
    </location>
</feature>
<feature type="compositionally biased region" description="Basic and acidic residues" evidence="1">
    <location>
        <begin position="40"/>
        <end position="59"/>
    </location>
</feature>
<evidence type="ECO:0000313" key="4">
    <source>
        <dbReference type="Proteomes" id="UP001301769"/>
    </source>
</evidence>
<protein>
    <submittedName>
        <fullName evidence="3">Asx homology domain-containing protein</fullName>
    </submittedName>
</protein>
<feature type="compositionally biased region" description="Low complexity" evidence="1">
    <location>
        <begin position="516"/>
        <end position="526"/>
    </location>
</feature>
<evidence type="ECO:0000259" key="2">
    <source>
        <dbReference type="Pfam" id="PF13919"/>
    </source>
</evidence>
<proteinExistence type="predicted"/>